<organism evidence="2">
    <name type="scientific">Setaria italica</name>
    <name type="common">Foxtail millet</name>
    <name type="synonym">Panicum italicum</name>
    <dbReference type="NCBI Taxonomy" id="4555"/>
    <lineage>
        <taxon>Eukaryota</taxon>
        <taxon>Viridiplantae</taxon>
        <taxon>Streptophyta</taxon>
        <taxon>Embryophyta</taxon>
        <taxon>Tracheophyta</taxon>
        <taxon>Spermatophyta</taxon>
        <taxon>Magnoliopsida</taxon>
        <taxon>Liliopsida</taxon>
        <taxon>Poales</taxon>
        <taxon>Poaceae</taxon>
        <taxon>PACMAD clade</taxon>
        <taxon>Panicoideae</taxon>
        <taxon>Panicodae</taxon>
        <taxon>Paniceae</taxon>
        <taxon>Cenchrinae</taxon>
        <taxon>Setaria</taxon>
    </lineage>
</organism>
<reference evidence="2" key="1">
    <citation type="journal article" date="2012" name="Nat. Biotechnol.">
        <title>Reference genome sequence of the model plant Setaria.</title>
        <authorList>
            <person name="Bennetzen J.L."/>
            <person name="Schmutz J."/>
            <person name="Wang H."/>
            <person name="Percifield R."/>
            <person name="Hawkins J."/>
            <person name="Pontaroli A.C."/>
            <person name="Estep M."/>
            <person name="Feng L."/>
            <person name="Vaughn J.N."/>
            <person name="Grimwood J."/>
            <person name="Jenkins J."/>
            <person name="Barry K."/>
            <person name="Lindquist E."/>
            <person name="Hellsten U."/>
            <person name="Deshpande S."/>
            <person name="Wang X."/>
            <person name="Wu X."/>
            <person name="Mitros T."/>
            <person name="Triplett J."/>
            <person name="Yang X."/>
            <person name="Ye C.Y."/>
            <person name="Mauro-Herrera M."/>
            <person name="Wang L."/>
            <person name="Li P."/>
            <person name="Sharma M."/>
            <person name="Sharma R."/>
            <person name="Ronald P.C."/>
            <person name="Panaud O."/>
            <person name="Kellogg E.A."/>
            <person name="Brutnell T.P."/>
            <person name="Doust A.N."/>
            <person name="Tuskan G.A."/>
            <person name="Rokhsar D."/>
            <person name="Devos K.M."/>
        </authorList>
    </citation>
    <scope>NUCLEOTIDE SEQUENCE [LARGE SCALE GENOMIC DNA]</scope>
    <source>
        <strain evidence="2">Yugu1</strain>
    </source>
</reference>
<dbReference type="OrthoDB" id="10470783at2759"/>
<dbReference type="EMBL" id="CM003529">
    <property type="protein sequence ID" value="RCV14226.1"/>
    <property type="molecule type" value="Genomic_DNA"/>
</dbReference>
<proteinExistence type="predicted"/>
<accession>A0A368Q889</accession>
<name>A0A368Q889_SETIT</name>
<dbReference type="AlphaFoldDB" id="A0A368Q889"/>
<reference evidence="2" key="2">
    <citation type="submission" date="2015-07" db="EMBL/GenBank/DDBJ databases">
        <authorList>
            <person name="Noorani M."/>
        </authorList>
    </citation>
    <scope>NUCLEOTIDE SEQUENCE</scope>
    <source>
        <strain evidence="2">Yugu1</strain>
    </source>
</reference>
<gene>
    <name evidence="2" type="ORF">SETIT_2G408700v2</name>
</gene>
<sequence length="87" mass="9465">MEHDPEELDGDDPIAAARRYARMDERGTGRPRALRYVFVASRKIAPGRCVSFRLVGGKLVRETETQGQQQEVPANGGGVGGEPPSSR</sequence>
<protein>
    <submittedName>
        <fullName evidence="2">Uncharacterized protein</fullName>
    </submittedName>
</protein>
<feature type="region of interest" description="Disordered" evidence="1">
    <location>
        <begin position="63"/>
        <end position="87"/>
    </location>
</feature>
<evidence type="ECO:0000313" key="2">
    <source>
        <dbReference type="EMBL" id="RCV14226.1"/>
    </source>
</evidence>
<evidence type="ECO:0000256" key="1">
    <source>
        <dbReference type="SAM" id="MobiDB-lite"/>
    </source>
</evidence>